<dbReference type="EMBL" id="DAAWYJ010000040">
    <property type="protein sequence ID" value="HAG0017798.1"/>
    <property type="molecule type" value="Genomic_DNA"/>
</dbReference>
<reference evidence="1" key="1">
    <citation type="journal article" date="2018" name="Genome Biol.">
        <title>SKESA: strategic k-mer extension for scrupulous assemblies.</title>
        <authorList>
            <person name="Souvorov A."/>
            <person name="Agarwala R."/>
            <person name="Lipman D.J."/>
        </authorList>
    </citation>
    <scope>NUCLEOTIDE SEQUENCE</scope>
    <source>
        <strain evidence="1">MA.CK_00/00002125</strain>
    </source>
</reference>
<dbReference type="AlphaFoldDB" id="A0A756LG04"/>
<reference evidence="1" key="2">
    <citation type="submission" date="2020-02" db="EMBL/GenBank/DDBJ databases">
        <authorList>
            <consortium name="NCBI Pathogen Detection Project"/>
        </authorList>
    </citation>
    <scope>NUCLEOTIDE SEQUENCE</scope>
    <source>
        <strain evidence="1">MA.CK_00/00002125</strain>
    </source>
</reference>
<protein>
    <submittedName>
        <fullName evidence="1">Uncharacterized protein</fullName>
    </submittedName>
</protein>
<name>A0A756LG04_SALER</name>
<gene>
    <name evidence="1" type="ORF">G8O67_005194</name>
</gene>
<proteinExistence type="predicted"/>
<organism evidence="1">
    <name type="scientific">Salmonella enterica</name>
    <name type="common">Salmonella choleraesuis</name>
    <dbReference type="NCBI Taxonomy" id="28901"/>
    <lineage>
        <taxon>Bacteria</taxon>
        <taxon>Pseudomonadati</taxon>
        <taxon>Pseudomonadota</taxon>
        <taxon>Gammaproteobacteria</taxon>
        <taxon>Enterobacterales</taxon>
        <taxon>Enterobacteriaceae</taxon>
        <taxon>Salmonella</taxon>
    </lineage>
</organism>
<comment type="caution">
    <text evidence="1">The sequence shown here is derived from an EMBL/GenBank/DDBJ whole genome shotgun (WGS) entry which is preliminary data.</text>
</comment>
<accession>A0A756LG04</accession>
<sequence>MLRPRIRETNYSFILRIVLWLARDYPDTREPGDWTISTCASFIAVPGRMNVDDLSLEPEEKQRVSARSGQPMMSNSRASFLYTSAGP</sequence>
<evidence type="ECO:0000313" key="1">
    <source>
        <dbReference type="EMBL" id="HAG0017798.1"/>
    </source>
</evidence>